<dbReference type="eggNOG" id="ENOG5033BJ8">
    <property type="taxonomic scope" value="Bacteria"/>
</dbReference>
<evidence type="ECO:0000313" key="2">
    <source>
        <dbReference type="EMBL" id="KGX87615.1"/>
    </source>
</evidence>
<gene>
    <name evidence="2" type="ORF">N783_09365</name>
</gene>
<protein>
    <submittedName>
        <fullName evidence="2">Stage 0 sporulation regulatory protein</fullName>
    </submittedName>
</protein>
<feature type="region of interest" description="Disordered" evidence="1">
    <location>
        <begin position="1"/>
        <end position="55"/>
    </location>
</feature>
<proteinExistence type="predicted"/>
<sequence>MTKRKVAHDAALRNNNTPTESLENVELTNESKNREDMQRAANRNSKQGRKGKNDL</sequence>
<evidence type="ECO:0000313" key="3">
    <source>
        <dbReference type="Proteomes" id="UP000030403"/>
    </source>
</evidence>
<dbReference type="Proteomes" id="UP000030403">
    <property type="component" value="Unassembled WGS sequence"/>
</dbReference>
<reference evidence="2 3" key="1">
    <citation type="submission" date="2013-08" db="EMBL/GenBank/DDBJ databases">
        <authorList>
            <person name="Huang J."/>
            <person name="Wang G."/>
        </authorList>
    </citation>
    <scope>NUCLEOTIDE SEQUENCE [LARGE SCALE GENOMIC DNA]</scope>
    <source>
        <strain evidence="2 3">BH030004</strain>
    </source>
</reference>
<feature type="compositionally biased region" description="Basic and acidic residues" evidence="1">
    <location>
        <begin position="29"/>
        <end position="38"/>
    </location>
</feature>
<feature type="compositionally biased region" description="Basic residues" evidence="1">
    <location>
        <begin position="46"/>
        <end position="55"/>
    </location>
</feature>
<comment type="caution">
    <text evidence="2">The sequence shown here is derived from an EMBL/GenBank/DDBJ whole genome shotgun (WGS) entry which is preliminary data.</text>
</comment>
<evidence type="ECO:0000256" key="1">
    <source>
        <dbReference type="SAM" id="MobiDB-lite"/>
    </source>
</evidence>
<feature type="compositionally biased region" description="Polar residues" evidence="1">
    <location>
        <begin position="13"/>
        <end position="28"/>
    </location>
</feature>
<accession>A0A0A5G927</accession>
<name>A0A0A5G927_9BACI</name>
<dbReference type="EMBL" id="AVPF01000023">
    <property type="protein sequence ID" value="KGX87615.1"/>
    <property type="molecule type" value="Genomic_DNA"/>
</dbReference>
<organism evidence="2 3">
    <name type="scientific">Pontibacillus marinus BH030004 = DSM 16465</name>
    <dbReference type="NCBI Taxonomy" id="1385511"/>
    <lineage>
        <taxon>Bacteria</taxon>
        <taxon>Bacillati</taxon>
        <taxon>Bacillota</taxon>
        <taxon>Bacilli</taxon>
        <taxon>Bacillales</taxon>
        <taxon>Bacillaceae</taxon>
        <taxon>Pontibacillus</taxon>
    </lineage>
</organism>
<dbReference type="AlphaFoldDB" id="A0A0A5G927"/>
<dbReference type="RefSeq" id="WP_027446078.1">
    <property type="nucleotide sequence ID" value="NZ_AULJ01000020.1"/>
</dbReference>
<keyword evidence="3" id="KW-1185">Reference proteome</keyword>